<dbReference type="GO" id="GO:0004553">
    <property type="term" value="F:hydrolase activity, hydrolyzing O-glycosyl compounds"/>
    <property type="evidence" value="ECO:0007669"/>
    <property type="project" value="InterPro"/>
</dbReference>
<dbReference type="InterPro" id="IPR001944">
    <property type="entry name" value="Glycoside_Hdrlase_35"/>
</dbReference>
<accession>A0A0B6YVV6</accession>
<dbReference type="SUPFAM" id="SSF49785">
    <property type="entry name" value="Galactose-binding domain-like"/>
    <property type="match status" value="1"/>
</dbReference>
<keyword evidence="1" id="KW-0378">Hydrolase</keyword>
<dbReference type="InterPro" id="IPR048913">
    <property type="entry name" value="BetaGal_gal-bd"/>
</dbReference>
<dbReference type="AlphaFoldDB" id="A0A0B6YVV6"/>
<evidence type="ECO:0000256" key="1">
    <source>
        <dbReference type="ARBA" id="ARBA00022801"/>
    </source>
</evidence>
<evidence type="ECO:0000259" key="3">
    <source>
        <dbReference type="Pfam" id="PF21467"/>
    </source>
</evidence>
<name>A0A0B6YVV6_9EUPU</name>
<dbReference type="InterPro" id="IPR008979">
    <property type="entry name" value="Galactose-bd-like_sf"/>
</dbReference>
<keyword evidence="2" id="KW-0326">Glycosidase</keyword>
<gene>
    <name evidence="4" type="primary">ORF38972</name>
</gene>
<evidence type="ECO:0000313" key="4">
    <source>
        <dbReference type="EMBL" id="CEK60287.1"/>
    </source>
</evidence>
<dbReference type="GO" id="GO:0005975">
    <property type="term" value="P:carbohydrate metabolic process"/>
    <property type="evidence" value="ECO:0007669"/>
    <property type="project" value="InterPro"/>
</dbReference>
<proteinExistence type="predicted"/>
<evidence type="ECO:0000256" key="2">
    <source>
        <dbReference type="ARBA" id="ARBA00023295"/>
    </source>
</evidence>
<sequence length="111" mass="13030">LQGPVFRYIFDIMEEWIIRFINFSPDQYKILSKSSTWLTLEQYATSLKEKSEEEKLAPALYRAYLNITETPKDTFVKLEGWSKGVFLINGFNLGRYWNIGPQKTLYLPAPL</sequence>
<dbReference type="Pfam" id="PF21467">
    <property type="entry name" value="BetaGal_gal-bd"/>
    <property type="match status" value="1"/>
</dbReference>
<dbReference type="PANTHER" id="PTHR23421">
    <property type="entry name" value="BETA-GALACTOSIDASE RELATED"/>
    <property type="match status" value="1"/>
</dbReference>
<reference evidence="4" key="1">
    <citation type="submission" date="2014-12" db="EMBL/GenBank/DDBJ databases">
        <title>Insight into the proteome of Arion vulgaris.</title>
        <authorList>
            <person name="Aradska J."/>
            <person name="Bulat T."/>
            <person name="Smidak R."/>
            <person name="Sarate P."/>
            <person name="Gangsoo J."/>
            <person name="Sialana F."/>
            <person name="Bilban M."/>
            <person name="Lubec G."/>
        </authorList>
    </citation>
    <scope>NUCLEOTIDE SEQUENCE</scope>
    <source>
        <tissue evidence="4">Skin</tissue>
    </source>
</reference>
<feature type="domain" description="Beta-galactosidase galactose-binding" evidence="3">
    <location>
        <begin position="58"/>
        <end position="110"/>
    </location>
</feature>
<organism evidence="4">
    <name type="scientific">Arion vulgaris</name>
    <dbReference type="NCBI Taxonomy" id="1028688"/>
    <lineage>
        <taxon>Eukaryota</taxon>
        <taxon>Metazoa</taxon>
        <taxon>Spiralia</taxon>
        <taxon>Lophotrochozoa</taxon>
        <taxon>Mollusca</taxon>
        <taxon>Gastropoda</taxon>
        <taxon>Heterobranchia</taxon>
        <taxon>Euthyneura</taxon>
        <taxon>Panpulmonata</taxon>
        <taxon>Eupulmonata</taxon>
        <taxon>Stylommatophora</taxon>
        <taxon>Helicina</taxon>
        <taxon>Arionoidea</taxon>
        <taxon>Arionidae</taxon>
        <taxon>Arion</taxon>
    </lineage>
</organism>
<dbReference type="EMBL" id="HACG01013422">
    <property type="protein sequence ID" value="CEK60287.1"/>
    <property type="molecule type" value="Transcribed_RNA"/>
</dbReference>
<dbReference type="Gene3D" id="2.60.120.260">
    <property type="entry name" value="Galactose-binding domain-like"/>
    <property type="match status" value="1"/>
</dbReference>
<feature type="non-terminal residue" evidence="4">
    <location>
        <position position="1"/>
    </location>
</feature>
<feature type="non-terminal residue" evidence="4">
    <location>
        <position position="111"/>
    </location>
</feature>
<protein>
    <recommendedName>
        <fullName evidence="3">Beta-galactosidase galactose-binding domain-containing protein</fullName>
    </recommendedName>
</protein>